<evidence type="ECO:0000259" key="6">
    <source>
        <dbReference type="PROSITE" id="PS50893"/>
    </source>
</evidence>
<evidence type="ECO:0000256" key="1">
    <source>
        <dbReference type="ARBA" id="ARBA00022448"/>
    </source>
</evidence>
<dbReference type="GO" id="GO:0005524">
    <property type="term" value="F:ATP binding"/>
    <property type="evidence" value="ECO:0007669"/>
    <property type="project" value="UniProtKB-KW"/>
</dbReference>
<dbReference type="EMBL" id="AP026866">
    <property type="protein sequence ID" value="BDS08080.1"/>
    <property type="molecule type" value="Genomic_DNA"/>
</dbReference>
<keyword evidence="4" id="KW-1278">Translocase</keyword>
<dbReference type="SMART" id="SM00382">
    <property type="entry name" value="AAA"/>
    <property type="match status" value="1"/>
</dbReference>
<dbReference type="InterPro" id="IPR017871">
    <property type="entry name" value="ABC_transporter-like_CS"/>
</dbReference>
<sequence length="270" mass="29321">MTPTPAIEASDVSLHAGKHCLLAGVSLRANAGERIAIVGANGAGKTTLLRCLLGLATPDSGSICLEGKPATSFKRQDLARMISYVPQQLGSDIPFTVREFVLMSRYTHASGIIPVDHEGHEIARETMRRIGIDHLADRTFATLSGGERQKASIAAALCQHTPVIVLDEPAAHLDPKQRETIQSLLSTIGRKSNTTVITVTHDLNWAAMDFDRMVGMKDGRIVLDAAPNKFMSTENLEQIFDATWDIQPHPQSGCPMIIPSHHRHTATSHD</sequence>
<dbReference type="Gene3D" id="3.40.50.300">
    <property type="entry name" value="P-loop containing nucleotide triphosphate hydrolases"/>
    <property type="match status" value="1"/>
</dbReference>
<dbReference type="InterPro" id="IPR003439">
    <property type="entry name" value="ABC_transporter-like_ATP-bd"/>
</dbReference>
<dbReference type="PROSITE" id="PS50893">
    <property type="entry name" value="ABC_TRANSPORTER_2"/>
    <property type="match status" value="1"/>
</dbReference>
<dbReference type="InterPro" id="IPR027417">
    <property type="entry name" value="P-loop_NTPase"/>
</dbReference>
<dbReference type="FunFam" id="3.40.50.300:FF:000134">
    <property type="entry name" value="Iron-enterobactin ABC transporter ATP-binding protein"/>
    <property type="match status" value="1"/>
</dbReference>
<feature type="domain" description="ABC transporter" evidence="6">
    <location>
        <begin position="7"/>
        <end position="243"/>
    </location>
</feature>
<accession>A0AAT9FPX2</accession>
<gene>
    <name evidence="7" type="ORF">NT6N_31200</name>
</gene>
<proteinExistence type="predicted"/>
<dbReference type="SUPFAM" id="SSF52540">
    <property type="entry name" value="P-loop containing nucleoside triphosphate hydrolases"/>
    <property type="match status" value="1"/>
</dbReference>
<dbReference type="CDD" id="cd03214">
    <property type="entry name" value="ABC_Iron-Siderophores_B12_Hemin"/>
    <property type="match status" value="1"/>
</dbReference>
<evidence type="ECO:0000256" key="4">
    <source>
        <dbReference type="ARBA" id="ARBA00022967"/>
    </source>
</evidence>
<dbReference type="InterPro" id="IPR003593">
    <property type="entry name" value="AAA+_ATPase"/>
</dbReference>
<dbReference type="KEGG" id="osu:NT6N_31200"/>
<keyword evidence="2" id="KW-0547">Nucleotide-binding</keyword>
<dbReference type="PANTHER" id="PTHR42794">
    <property type="entry name" value="HEMIN IMPORT ATP-BINDING PROTEIN HMUV"/>
    <property type="match status" value="1"/>
</dbReference>
<reference evidence="7" key="1">
    <citation type="submission" date="2024-07" db="EMBL/GenBank/DDBJ databases">
        <title>Complete genome sequence of Verrucomicrobiaceae bacterium NT6N.</title>
        <authorList>
            <person name="Huang C."/>
            <person name="Takami H."/>
            <person name="Hamasaki K."/>
        </authorList>
    </citation>
    <scope>NUCLEOTIDE SEQUENCE</scope>
    <source>
        <strain evidence="7">NT6N</strain>
    </source>
</reference>
<organism evidence="7">
    <name type="scientific">Oceaniferula spumae</name>
    <dbReference type="NCBI Taxonomy" id="2979115"/>
    <lineage>
        <taxon>Bacteria</taxon>
        <taxon>Pseudomonadati</taxon>
        <taxon>Verrucomicrobiota</taxon>
        <taxon>Verrucomicrobiia</taxon>
        <taxon>Verrucomicrobiales</taxon>
        <taxon>Verrucomicrobiaceae</taxon>
        <taxon>Oceaniferula</taxon>
    </lineage>
</organism>
<dbReference type="GO" id="GO:0016887">
    <property type="term" value="F:ATP hydrolysis activity"/>
    <property type="evidence" value="ECO:0007669"/>
    <property type="project" value="InterPro"/>
</dbReference>
<dbReference type="Pfam" id="PF00005">
    <property type="entry name" value="ABC_tran"/>
    <property type="match status" value="1"/>
</dbReference>
<name>A0AAT9FPX2_9BACT</name>
<comment type="function">
    <text evidence="5">Part of the ABC transporter complex HmuTUV involved in hemin import. Responsible for energy coupling to the transport system.</text>
</comment>
<keyword evidence="3 7" id="KW-0067">ATP-binding</keyword>
<dbReference type="PROSITE" id="PS00211">
    <property type="entry name" value="ABC_TRANSPORTER_1"/>
    <property type="match status" value="1"/>
</dbReference>
<evidence type="ECO:0000256" key="3">
    <source>
        <dbReference type="ARBA" id="ARBA00022840"/>
    </source>
</evidence>
<protein>
    <submittedName>
        <fullName evidence="7">Ferrichrome ABC transporter ATP-binding protein</fullName>
    </submittedName>
</protein>
<evidence type="ECO:0000256" key="5">
    <source>
        <dbReference type="ARBA" id="ARBA00037066"/>
    </source>
</evidence>
<evidence type="ECO:0000256" key="2">
    <source>
        <dbReference type="ARBA" id="ARBA00022741"/>
    </source>
</evidence>
<keyword evidence="1" id="KW-0813">Transport</keyword>
<dbReference type="PANTHER" id="PTHR42794:SF1">
    <property type="entry name" value="HEMIN IMPORT ATP-BINDING PROTEIN HMUV"/>
    <property type="match status" value="1"/>
</dbReference>
<dbReference type="AlphaFoldDB" id="A0AAT9FPX2"/>
<evidence type="ECO:0000313" key="7">
    <source>
        <dbReference type="EMBL" id="BDS08080.1"/>
    </source>
</evidence>